<keyword evidence="5 6" id="KW-0687">Ribonucleoprotein</keyword>
<dbReference type="GO" id="GO:0022627">
    <property type="term" value="C:cytosolic small ribosomal subunit"/>
    <property type="evidence" value="ECO:0007669"/>
    <property type="project" value="UniProtKB-UniRule"/>
</dbReference>
<evidence type="ECO:0000256" key="6">
    <source>
        <dbReference type="HAMAP-Rule" id="MF_01345"/>
    </source>
</evidence>
<dbReference type="GO" id="GO:0003735">
    <property type="term" value="F:structural constituent of ribosome"/>
    <property type="evidence" value="ECO:0007669"/>
    <property type="project" value="UniProtKB-UniRule"/>
</dbReference>
<protein>
    <recommendedName>
        <fullName evidence="6">Small ribosomal subunit protein uS17</fullName>
    </recommendedName>
</protein>
<dbReference type="PRINTS" id="PR00973">
    <property type="entry name" value="RIBOSOMALS17"/>
</dbReference>
<evidence type="ECO:0000313" key="9">
    <source>
        <dbReference type="Proteomes" id="UP000095401"/>
    </source>
</evidence>
<dbReference type="InterPro" id="IPR000266">
    <property type="entry name" value="Ribosomal_uS17"/>
</dbReference>
<keyword evidence="2 6" id="KW-0699">rRNA-binding</keyword>
<reference evidence="9" key="1">
    <citation type="submission" date="2016-09" db="EMBL/GenBank/DDBJ databases">
        <title>Acidihalobacter prosperus F5.</title>
        <authorList>
            <person name="Khaleque H.N."/>
            <person name="Ramsay J.P."/>
            <person name="Kaksonen A.H."/>
            <person name="Boxall N.J."/>
            <person name="Watkin E.L.J."/>
        </authorList>
    </citation>
    <scope>NUCLEOTIDE SEQUENCE [LARGE SCALE GENOMIC DNA]</scope>
    <source>
        <strain evidence="9">F5</strain>
    </source>
</reference>
<evidence type="ECO:0000256" key="4">
    <source>
        <dbReference type="ARBA" id="ARBA00022980"/>
    </source>
</evidence>
<evidence type="ECO:0000313" key="8">
    <source>
        <dbReference type="EMBL" id="AOU98696.1"/>
    </source>
</evidence>
<proteinExistence type="inferred from homology"/>
<evidence type="ECO:0000256" key="3">
    <source>
        <dbReference type="ARBA" id="ARBA00022884"/>
    </source>
</evidence>
<organism evidence="8 9">
    <name type="scientific">Acidihalobacter yilgarnensis</name>
    <dbReference type="NCBI Taxonomy" id="2819280"/>
    <lineage>
        <taxon>Bacteria</taxon>
        <taxon>Pseudomonadati</taxon>
        <taxon>Pseudomonadota</taxon>
        <taxon>Gammaproteobacteria</taxon>
        <taxon>Chromatiales</taxon>
        <taxon>Ectothiorhodospiraceae</taxon>
        <taxon>Acidihalobacter</taxon>
    </lineage>
</organism>
<evidence type="ECO:0000256" key="1">
    <source>
        <dbReference type="ARBA" id="ARBA00010254"/>
    </source>
</evidence>
<dbReference type="GO" id="GO:0019843">
    <property type="term" value="F:rRNA binding"/>
    <property type="evidence" value="ECO:0007669"/>
    <property type="project" value="UniProtKB-UniRule"/>
</dbReference>
<dbReference type="EMBL" id="CP017415">
    <property type="protein sequence ID" value="AOU98696.1"/>
    <property type="molecule type" value="Genomic_DNA"/>
</dbReference>
<comment type="similarity">
    <text evidence="1 6 7">Belongs to the universal ribosomal protein uS17 family.</text>
</comment>
<accession>A0A1D8IQI4</accession>
<dbReference type="KEGG" id="aprs:BI364_12625"/>
<dbReference type="InterPro" id="IPR019979">
    <property type="entry name" value="Ribosomal_uS17_CS"/>
</dbReference>
<name>A0A1D8IQI4_9GAMM</name>
<dbReference type="PANTHER" id="PTHR10744:SF1">
    <property type="entry name" value="SMALL RIBOSOMAL SUBUNIT PROTEIN US17M"/>
    <property type="match status" value="1"/>
</dbReference>
<dbReference type="PROSITE" id="PS00056">
    <property type="entry name" value="RIBOSOMAL_S17"/>
    <property type="match status" value="1"/>
</dbReference>
<evidence type="ECO:0000256" key="5">
    <source>
        <dbReference type="ARBA" id="ARBA00023274"/>
    </source>
</evidence>
<comment type="function">
    <text evidence="6">One of the primary rRNA binding proteins, it binds specifically to the 5'-end of 16S ribosomal RNA.</text>
</comment>
<dbReference type="CDD" id="cd00364">
    <property type="entry name" value="Ribosomal_uS17"/>
    <property type="match status" value="1"/>
</dbReference>
<dbReference type="RefSeq" id="WP_070079055.1">
    <property type="nucleotide sequence ID" value="NZ_CP017415.1"/>
</dbReference>
<dbReference type="Gene3D" id="2.40.50.140">
    <property type="entry name" value="Nucleic acid-binding proteins"/>
    <property type="match status" value="1"/>
</dbReference>
<comment type="subunit">
    <text evidence="6">Part of the 30S ribosomal subunit.</text>
</comment>
<dbReference type="NCBIfam" id="TIGR03635">
    <property type="entry name" value="uS17_bact"/>
    <property type="match status" value="1"/>
</dbReference>
<dbReference type="AlphaFoldDB" id="A0A1D8IQI4"/>
<dbReference type="PANTHER" id="PTHR10744">
    <property type="entry name" value="40S RIBOSOMAL PROTEIN S11 FAMILY MEMBER"/>
    <property type="match status" value="1"/>
</dbReference>
<dbReference type="Proteomes" id="UP000095401">
    <property type="component" value="Chromosome"/>
</dbReference>
<sequence length="87" mass="10035">MSEAAKVKRAVVGRVLSNKMDKTLTVQIERMVKHPVYGKYIRRSTKMHVHDEQNSGRAGDTVRIQECRPISRTKSWTLVEIVERSPE</sequence>
<evidence type="ECO:0000256" key="7">
    <source>
        <dbReference type="RuleBase" id="RU003872"/>
    </source>
</evidence>
<dbReference type="GO" id="GO:0006412">
    <property type="term" value="P:translation"/>
    <property type="evidence" value="ECO:0007669"/>
    <property type="project" value="UniProtKB-UniRule"/>
</dbReference>
<dbReference type="NCBIfam" id="NF004123">
    <property type="entry name" value="PRK05610.1"/>
    <property type="match status" value="1"/>
</dbReference>
<dbReference type="SUPFAM" id="SSF50249">
    <property type="entry name" value="Nucleic acid-binding proteins"/>
    <property type="match status" value="1"/>
</dbReference>
<dbReference type="InterPro" id="IPR019984">
    <property type="entry name" value="Ribosomal_uS17_bact/chlr"/>
</dbReference>
<dbReference type="Pfam" id="PF00366">
    <property type="entry name" value="Ribosomal_S17"/>
    <property type="match status" value="1"/>
</dbReference>
<keyword evidence="4 6" id="KW-0689">Ribosomal protein</keyword>
<dbReference type="HAMAP" id="MF_01345_B">
    <property type="entry name" value="Ribosomal_uS17_B"/>
    <property type="match status" value="1"/>
</dbReference>
<evidence type="ECO:0000256" key="2">
    <source>
        <dbReference type="ARBA" id="ARBA00022730"/>
    </source>
</evidence>
<dbReference type="InterPro" id="IPR012340">
    <property type="entry name" value="NA-bd_OB-fold"/>
</dbReference>
<keyword evidence="9" id="KW-1185">Reference proteome</keyword>
<gene>
    <name evidence="6" type="primary">rpsQ</name>
    <name evidence="8" type="ORF">BI364_12625</name>
</gene>
<keyword evidence="3 6" id="KW-0694">RNA-binding</keyword>